<dbReference type="Gene3D" id="3.40.190.10">
    <property type="entry name" value="Periplasmic binding protein-like II"/>
    <property type="match status" value="2"/>
</dbReference>
<dbReference type="GO" id="GO:0015888">
    <property type="term" value="P:thiamine transport"/>
    <property type="evidence" value="ECO:0007669"/>
    <property type="project" value="TreeGrafter"/>
</dbReference>
<proteinExistence type="predicted"/>
<protein>
    <recommendedName>
        <fullName evidence="3">ABC transporter substrate-binding protein</fullName>
    </recommendedName>
</protein>
<evidence type="ECO:0000313" key="2">
    <source>
        <dbReference type="EMBL" id="KKL90906.1"/>
    </source>
</evidence>
<dbReference type="Pfam" id="PF13343">
    <property type="entry name" value="SBP_bac_6"/>
    <property type="match status" value="1"/>
</dbReference>
<accession>A0A0F9GK91</accession>
<name>A0A0F9GK91_9ZZZZ</name>
<dbReference type="PANTHER" id="PTHR30006:SF2">
    <property type="entry name" value="ABC TRANSPORTER SUBSTRATE-BINDING PROTEIN"/>
    <property type="match status" value="1"/>
</dbReference>
<gene>
    <name evidence="2" type="ORF">LCGC14_1899990</name>
</gene>
<reference evidence="2" key="1">
    <citation type="journal article" date="2015" name="Nature">
        <title>Complex archaea that bridge the gap between prokaryotes and eukaryotes.</title>
        <authorList>
            <person name="Spang A."/>
            <person name="Saw J.H."/>
            <person name="Jorgensen S.L."/>
            <person name="Zaremba-Niedzwiedzka K."/>
            <person name="Martijn J."/>
            <person name="Lind A.E."/>
            <person name="van Eijk R."/>
            <person name="Schleper C."/>
            <person name="Guy L."/>
            <person name="Ettema T.J."/>
        </authorList>
    </citation>
    <scope>NUCLEOTIDE SEQUENCE</scope>
</reference>
<feature type="non-terminal residue" evidence="2">
    <location>
        <position position="304"/>
    </location>
</feature>
<dbReference type="PIRSF" id="PIRSF002825">
    <property type="entry name" value="CfbpA"/>
    <property type="match status" value="1"/>
</dbReference>
<comment type="caution">
    <text evidence="2">The sequence shown here is derived from an EMBL/GenBank/DDBJ whole genome shotgun (WGS) entry which is preliminary data.</text>
</comment>
<sequence length="304" mass="33847">MKHKLIFSVLAIIICVVFATNSSYAAESISAYLGYSREVNEAIAKNVEENLGIEIKHITLSWGEIWARVQTEKPNFNADMVISYGAAQAITGKKQGIYECFIAPSWGDIDPVFKDPDGCWYALGTFSFILVGNKEKLAEKGWGMPVSWKDLLDPKWKGQIVAPSPRTSGTAFMLNYSFLQLYGEKEGWKFLADLDKNMAFYTKSGNAPTDLVGRGEYLLGITADENVLNRIQQGYPLQWTIPVEGIGYEGNYTVILKGTKKLEQSKKIMDYFGTQQFSEFLASFGYFPPRPGIASALYGAAKPK</sequence>
<dbReference type="GO" id="GO:0030975">
    <property type="term" value="F:thiamine binding"/>
    <property type="evidence" value="ECO:0007669"/>
    <property type="project" value="TreeGrafter"/>
</dbReference>
<dbReference type="GO" id="GO:0030976">
    <property type="term" value="F:thiamine pyrophosphate binding"/>
    <property type="evidence" value="ECO:0007669"/>
    <property type="project" value="TreeGrafter"/>
</dbReference>
<evidence type="ECO:0000256" key="1">
    <source>
        <dbReference type="ARBA" id="ARBA00022729"/>
    </source>
</evidence>
<dbReference type="GO" id="GO:0030288">
    <property type="term" value="C:outer membrane-bounded periplasmic space"/>
    <property type="evidence" value="ECO:0007669"/>
    <property type="project" value="TreeGrafter"/>
</dbReference>
<dbReference type="InterPro" id="IPR026045">
    <property type="entry name" value="Ferric-bd"/>
</dbReference>
<dbReference type="EMBL" id="LAZR01019881">
    <property type="protein sequence ID" value="KKL90906.1"/>
    <property type="molecule type" value="Genomic_DNA"/>
</dbReference>
<evidence type="ECO:0008006" key="3">
    <source>
        <dbReference type="Google" id="ProtNLM"/>
    </source>
</evidence>
<organism evidence="2">
    <name type="scientific">marine sediment metagenome</name>
    <dbReference type="NCBI Taxonomy" id="412755"/>
    <lineage>
        <taxon>unclassified sequences</taxon>
        <taxon>metagenomes</taxon>
        <taxon>ecological metagenomes</taxon>
    </lineage>
</organism>
<keyword evidence="1" id="KW-0732">Signal</keyword>
<dbReference type="PANTHER" id="PTHR30006">
    <property type="entry name" value="THIAMINE-BINDING PERIPLASMIC PROTEIN-RELATED"/>
    <property type="match status" value="1"/>
</dbReference>
<dbReference type="SUPFAM" id="SSF53850">
    <property type="entry name" value="Periplasmic binding protein-like II"/>
    <property type="match status" value="1"/>
</dbReference>
<dbReference type="AlphaFoldDB" id="A0A0F9GK91"/>